<dbReference type="PANTHER" id="PTHR13376:SF0">
    <property type="entry name" value="INTRAFLAGELLAR TRANSPORT PROTEIN 46 HOMOLOG"/>
    <property type="match status" value="1"/>
</dbReference>
<evidence type="ECO:0000256" key="5">
    <source>
        <dbReference type="ARBA" id="ARBA00023069"/>
    </source>
</evidence>
<evidence type="ECO:0000256" key="4">
    <source>
        <dbReference type="ARBA" id="ARBA00022490"/>
    </source>
</evidence>
<dbReference type="GO" id="GO:0031514">
    <property type="term" value="C:motile cilium"/>
    <property type="evidence" value="ECO:0000318"/>
    <property type="project" value="GO_Central"/>
</dbReference>
<keyword evidence="7" id="KW-0966">Cell projection</keyword>
<evidence type="ECO:0000256" key="3">
    <source>
        <dbReference type="ARBA" id="ARBA00017206"/>
    </source>
</evidence>
<feature type="region of interest" description="Disordered" evidence="8">
    <location>
        <begin position="1"/>
        <end position="117"/>
    </location>
</feature>
<sequence length="336" mass="38048">INQHYDESLDVNDSEEVASLYTPTPRKPSPGIVTPERPIERGGPAPPPLNRMSSQQSPSDDLDFDEQEHLGEGQMDRKLSQPPPSGKNIDLNEESEDSDVSSDDEDEDDDNMVGLEGAYDPADYEHLTVSQEIKELFQYITRYTPQSIELEHKLKPFNPDFIPAVGDIDAFLKVPRPDNKPVTLGLTVLDEPCAKQSDPTVLDLQLRSISKTSGVRAMQVRSVKDADRNPKAIDTWVESMADLHRSKPPPNVHYSKSMPEIDHLMQEWPREVEELLQKISLPTAQLDCDLPKYCDIICSLLDIPVYKNRIQSLHVLFSLYSAFKQMQHFQTDNVQE</sequence>
<evidence type="ECO:0000256" key="1">
    <source>
        <dbReference type="ARBA" id="ARBA00004120"/>
    </source>
</evidence>
<dbReference type="GO" id="GO:0042073">
    <property type="term" value="P:intraciliary transport"/>
    <property type="evidence" value="ECO:0000318"/>
    <property type="project" value="GO_Central"/>
</dbReference>
<dbReference type="GO" id="GO:0030992">
    <property type="term" value="C:intraciliary transport particle B"/>
    <property type="evidence" value="ECO:0000318"/>
    <property type="project" value="GO_Central"/>
</dbReference>
<evidence type="ECO:0000256" key="2">
    <source>
        <dbReference type="ARBA" id="ARBA00007700"/>
    </source>
</evidence>
<dbReference type="HOGENOM" id="CLU_039364_1_0_1"/>
<dbReference type="Proteomes" id="UP000008144">
    <property type="component" value="Chromosome 7"/>
</dbReference>
<evidence type="ECO:0000313" key="10">
    <source>
        <dbReference type="Proteomes" id="UP000008144"/>
    </source>
</evidence>
<evidence type="ECO:0000256" key="7">
    <source>
        <dbReference type="ARBA" id="ARBA00023273"/>
    </source>
</evidence>
<reference evidence="9" key="4">
    <citation type="submission" date="2025-09" db="UniProtKB">
        <authorList>
            <consortium name="Ensembl"/>
        </authorList>
    </citation>
    <scope>IDENTIFICATION</scope>
</reference>
<dbReference type="STRING" id="7719.ENSCINP00000033896"/>
<reference evidence="9" key="2">
    <citation type="journal article" date="2008" name="Genome Biol.">
        <title>Improved genome assembly and evidence-based global gene model set for the chordate Ciona intestinalis: new insight into intron and operon populations.</title>
        <authorList>
            <person name="Satou Y."/>
            <person name="Mineta K."/>
            <person name="Ogasawara M."/>
            <person name="Sasakura Y."/>
            <person name="Shoguchi E."/>
            <person name="Ueno K."/>
            <person name="Yamada L."/>
            <person name="Matsumoto J."/>
            <person name="Wasserscheid J."/>
            <person name="Dewar K."/>
            <person name="Wiley G.B."/>
            <person name="Macmil S.L."/>
            <person name="Roe B.A."/>
            <person name="Zeller R.W."/>
            <person name="Hastings K.E."/>
            <person name="Lemaire P."/>
            <person name="Lindquist E."/>
            <person name="Endo T."/>
            <person name="Hotta K."/>
            <person name="Inaba K."/>
        </authorList>
    </citation>
    <scope>NUCLEOTIDE SEQUENCE [LARGE SCALE GENOMIC DNA]</scope>
    <source>
        <strain evidence="9">wild type</strain>
    </source>
</reference>
<dbReference type="OMA" id="QYIRRYT"/>
<evidence type="ECO:0000256" key="8">
    <source>
        <dbReference type="SAM" id="MobiDB-lite"/>
    </source>
</evidence>
<dbReference type="AlphaFoldDB" id="H2XW62"/>
<proteinExistence type="inferred from homology"/>
<comment type="similarity">
    <text evidence="2">Belongs to the IFT46 family.</text>
</comment>
<reference evidence="9" key="3">
    <citation type="submission" date="2025-08" db="UniProtKB">
        <authorList>
            <consortium name="Ensembl"/>
        </authorList>
    </citation>
    <scope>IDENTIFICATION</scope>
</reference>
<evidence type="ECO:0000313" key="9">
    <source>
        <dbReference type="Ensembl" id="ENSCINP00000033896.1"/>
    </source>
</evidence>
<keyword evidence="6" id="KW-0206">Cytoskeleton</keyword>
<feature type="compositionally biased region" description="Basic and acidic residues" evidence="8">
    <location>
        <begin position="67"/>
        <end position="79"/>
    </location>
</feature>
<dbReference type="GO" id="GO:0005815">
    <property type="term" value="C:microtubule organizing center"/>
    <property type="evidence" value="ECO:0000318"/>
    <property type="project" value="GO_Central"/>
</dbReference>
<feature type="compositionally biased region" description="Acidic residues" evidence="8">
    <location>
        <begin position="91"/>
        <end position="111"/>
    </location>
</feature>
<dbReference type="Pfam" id="PF12317">
    <property type="entry name" value="IFT46_B_C"/>
    <property type="match status" value="1"/>
</dbReference>
<dbReference type="InParanoid" id="H2XW62"/>
<keyword evidence="4" id="KW-0963">Cytoplasm</keyword>
<dbReference type="GeneTree" id="ENSGT00390000005544"/>
<dbReference type="PANTHER" id="PTHR13376">
    <property type="entry name" value="INTRAFLAGELLAR TRANSPORT PROTEIN 46 HOMOLOG"/>
    <property type="match status" value="1"/>
</dbReference>
<dbReference type="GO" id="GO:0048264">
    <property type="term" value="P:determination of ventral identity"/>
    <property type="evidence" value="ECO:0007669"/>
    <property type="project" value="Ensembl"/>
</dbReference>
<accession>H2XW62</accession>
<dbReference type="InterPro" id="IPR022088">
    <property type="entry name" value="Intraflagellar_transp_cmplxB"/>
</dbReference>
<dbReference type="GO" id="GO:0060271">
    <property type="term" value="P:cilium assembly"/>
    <property type="evidence" value="ECO:0000318"/>
    <property type="project" value="GO_Central"/>
</dbReference>
<dbReference type="GO" id="GO:0036064">
    <property type="term" value="C:ciliary basal body"/>
    <property type="evidence" value="ECO:0007669"/>
    <property type="project" value="Ensembl"/>
</dbReference>
<dbReference type="FunCoup" id="H2XW62">
    <property type="interactions" value="1"/>
</dbReference>
<dbReference type="Ensembl" id="ENSCINT00000033699.1">
    <property type="protein sequence ID" value="ENSCINP00000033896.1"/>
    <property type="gene ID" value="ENSCING00000018239.1"/>
</dbReference>
<reference evidence="10" key="1">
    <citation type="journal article" date="2002" name="Science">
        <title>The draft genome of Ciona intestinalis: insights into chordate and vertebrate origins.</title>
        <authorList>
            <person name="Dehal P."/>
            <person name="Satou Y."/>
            <person name="Campbell R.K."/>
            <person name="Chapman J."/>
            <person name="Degnan B."/>
            <person name="De Tomaso A."/>
            <person name="Davidson B."/>
            <person name="Di Gregorio A."/>
            <person name="Gelpke M."/>
            <person name="Goodstein D.M."/>
            <person name="Harafuji N."/>
            <person name="Hastings K.E."/>
            <person name="Ho I."/>
            <person name="Hotta K."/>
            <person name="Huang W."/>
            <person name="Kawashima T."/>
            <person name="Lemaire P."/>
            <person name="Martinez D."/>
            <person name="Meinertzhagen I.A."/>
            <person name="Necula S."/>
            <person name="Nonaka M."/>
            <person name="Putnam N."/>
            <person name="Rash S."/>
            <person name="Saiga H."/>
            <person name="Satake M."/>
            <person name="Terry A."/>
            <person name="Yamada L."/>
            <person name="Wang H.G."/>
            <person name="Awazu S."/>
            <person name="Azumi K."/>
            <person name="Boore J."/>
            <person name="Branno M."/>
            <person name="Chin-Bow S."/>
            <person name="DeSantis R."/>
            <person name="Doyle S."/>
            <person name="Francino P."/>
            <person name="Keys D.N."/>
            <person name="Haga S."/>
            <person name="Hayashi H."/>
            <person name="Hino K."/>
            <person name="Imai K.S."/>
            <person name="Inaba K."/>
            <person name="Kano S."/>
            <person name="Kobayashi K."/>
            <person name="Kobayashi M."/>
            <person name="Lee B.I."/>
            <person name="Makabe K.W."/>
            <person name="Manohar C."/>
            <person name="Matassi G."/>
            <person name="Medina M."/>
            <person name="Mochizuki Y."/>
            <person name="Mount S."/>
            <person name="Morishita T."/>
            <person name="Miura S."/>
            <person name="Nakayama A."/>
            <person name="Nishizaka S."/>
            <person name="Nomoto H."/>
            <person name="Ohta F."/>
            <person name="Oishi K."/>
            <person name="Rigoutsos I."/>
            <person name="Sano M."/>
            <person name="Sasaki A."/>
            <person name="Sasakura Y."/>
            <person name="Shoguchi E."/>
            <person name="Shin-i T."/>
            <person name="Spagnuolo A."/>
            <person name="Stainier D."/>
            <person name="Suzuki M.M."/>
            <person name="Tassy O."/>
            <person name="Takatori N."/>
            <person name="Tokuoka M."/>
            <person name="Yagi K."/>
            <person name="Yoshizaki F."/>
            <person name="Wada S."/>
            <person name="Zhang C."/>
            <person name="Hyatt P.D."/>
            <person name="Larimer F."/>
            <person name="Detter C."/>
            <person name="Doggett N."/>
            <person name="Glavina T."/>
            <person name="Hawkins T."/>
            <person name="Richardson P."/>
            <person name="Lucas S."/>
            <person name="Kohara Y."/>
            <person name="Levine M."/>
            <person name="Satoh N."/>
            <person name="Rokhsar D.S."/>
        </authorList>
    </citation>
    <scope>NUCLEOTIDE SEQUENCE [LARGE SCALE GENOMIC DNA]</scope>
</reference>
<keyword evidence="10" id="KW-1185">Reference proteome</keyword>
<keyword evidence="5" id="KW-0969">Cilium</keyword>
<comment type="subcellular location">
    <subcellularLocation>
        <location evidence="1">Cytoplasm</location>
        <location evidence="1">Cytoskeleton</location>
        <location evidence="1">Cilium basal body</location>
    </subcellularLocation>
</comment>
<evidence type="ECO:0000256" key="6">
    <source>
        <dbReference type="ARBA" id="ARBA00023212"/>
    </source>
</evidence>
<name>H2XW62_CIOIN</name>
<protein>
    <recommendedName>
        <fullName evidence="3">Intraflagellar transport protein 46 homolog</fullName>
    </recommendedName>
</protein>
<organism evidence="9 10">
    <name type="scientific">Ciona intestinalis</name>
    <name type="common">Transparent sea squirt</name>
    <name type="synonym">Ascidia intestinalis</name>
    <dbReference type="NCBI Taxonomy" id="7719"/>
    <lineage>
        <taxon>Eukaryota</taxon>
        <taxon>Metazoa</taxon>
        <taxon>Chordata</taxon>
        <taxon>Tunicata</taxon>
        <taxon>Ascidiacea</taxon>
        <taxon>Phlebobranchia</taxon>
        <taxon>Cionidae</taxon>
        <taxon>Ciona</taxon>
    </lineage>
</organism>
<dbReference type="EMBL" id="EAAA01002381">
    <property type="status" value="NOT_ANNOTATED_CDS"/>
    <property type="molecule type" value="Genomic_DNA"/>
</dbReference>